<sequence>MAGPCGGRDPRSSRGGGFPDVSPASATVVFSNTSSDTIDTLQVRFSLYLGKSTCHVRVLLMCPGSDDNILLLRYLPLSIRTQTTSVFIFKEICWTWFCWILIPPFIHDQYNQ</sequence>
<dbReference type="Proteomes" id="UP000190648">
    <property type="component" value="Unassembled WGS sequence"/>
</dbReference>
<dbReference type="AlphaFoldDB" id="A0A1V4KLD5"/>
<reference evidence="2 3" key="1">
    <citation type="submission" date="2016-02" db="EMBL/GenBank/DDBJ databases">
        <title>Band-tailed pigeon sequencing and assembly.</title>
        <authorList>
            <person name="Soares A.E."/>
            <person name="Novak B.J."/>
            <person name="Rice E.S."/>
            <person name="O'Connell B."/>
            <person name="Chang D."/>
            <person name="Weber S."/>
            <person name="Shapiro B."/>
        </authorList>
    </citation>
    <scope>NUCLEOTIDE SEQUENCE [LARGE SCALE GENOMIC DNA]</scope>
    <source>
        <strain evidence="2">BTP2013</strain>
        <tissue evidence="2">Blood</tissue>
    </source>
</reference>
<organism evidence="2 3">
    <name type="scientific">Patagioenas fasciata monilis</name>
    <dbReference type="NCBI Taxonomy" id="372326"/>
    <lineage>
        <taxon>Eukaryota</taxon>
        <taxon>Metazoa</taxon>
        <taxon>Chordata</taxon>
        <taxon>Craniata</taxon>
        <taxon>Vertebrata</taxon>
        <taxon>Euteleostomi</taxon>
        <taxon>Archelosauria</taxon>
        <taxon>Archosauria</taxon>
        <taxon>Dinosauria</taxon>
        <taxon>Saurischia</taxon>
        <taxon>Theropoda</taxon>
        <taxon>Coelurosauria</taxon>
        <taxon>Aves</taxon>
        <taxon>Neognathae</taxon>
        <taxon>Neoaves</taxon>
        <taxon>Columbimorphae</taxon>
        <taxon>Columbiformes</taxon>
        <taxon>Columbidae</taxon>
        <taxon>Patagioenas</taxon>
    </lineage>
</organism>
<proteinExistence type="predicted"/>
<protein>
    <submittedName>
        <fullName evidence="2">Uncharacterized protein</fullName>
    </submittedName>
</protein>
<accession>A0A1V4KLD5</accession>
<name>A0A1V4KLD5_PATFA</name>
<keyword evidence="3" id="KW-1185">Reference proteome</keyword>
<evidence type="ECO:0000256" key="1">
    <source>
        <dbReference type="SAM" id="MobiDB-lite"/>
    </source>
</evidence>
<evidence type="ECO:0000313" key="2">
    <source>
        <dbReference type="EMBL" id="OPJ85272.1"/>
    </source>
</evidence>
<feature type="region of interest" description="Disordered" evidence="1">
    <location>
        <begin position="1"/>
        <end position="22"/>
    </location>
</feature>
<comment type="caution">
    <text evidence="2">The sequence shown here is derived from an EMBL/GenBank/DDBJ whole genome shotgun (WGS) entry which is preliminary data.</text>
</comment>
<gene>
    <name evidence="2" type="ORF">AV530_011722</name>
</gene>
<dbReference type="EMBL" id="LSYS01002888">
    <property type="protein sequence ID" value="OPJ85272.1"/>
    <property type="molecule type" value="Genomic_DNA"/>
</dbReference>
<evidence type="ECO:0000313" key="3">
    <source>
        <dbReference type="Proteomes" id="UP000190648"/>
    </source>
</evidence>